<dbReference type="InterPro" id="IPR041118">
    <property type="entry name" value="Rx_N"/>
</dbReference>
<evidence type="ECO:0000259" key="9">
    <source>
        <dbReference type="Pfam" id="PF25019"/>
    </source>
</evidence>
<feature type="domain" description="R13L1/DRL21-like LRR repeat region" evidence="9">
    <location>
        <begin position="1972"/>
        <end position="2096"/>
    </location>
</feature>
<feature type="domain" description="NB-ARC" evidence="6">
    <location>
        <begin position="1132"/>
        <end position="1307"/>
    </location>
</feature>
<dbReference type="SMART" id="SM00369">
    <property type="entry name" value="LRR_TYP"/>
    <property type="match status" value="3"/>
</dbReference>
<keyword evidence="1" id="KW-0433">Leucine-rich repeat</keyword>
<dbReference type="Proteomes" id="UP000053555">
    <property type="component" value="Unassembled WGS sequence"/>
</dbReference>
<dbReference type="Gene3D" id="3.80.10.10">
    <property type="entry name" value="Ribonuclease Inhibitor"/>
    <property type="match status" value="5"/>
</dbReference>
<dbReference type="InterPro" id="IPR036388">
    <property type="entry name" value="WH-like_DNA-bd_sf"/>
</dbReference>
<evidence type="ECO:0000259" key="7">
    <source>
        <dbReference type="Pfam" id="PF18052"/>
    </source>
</evidence>
<gene>
    <name evidence="10" type="ORF">glysoja_041143</name>
</gene>
<evidence type="ECO:0000256" key="4">
    <source>
        <dbReference type="ARBA" id="ARBA00022821"/>
    </source>
</evidence>
<evidence type="ECO:0000256" key="3">
    <source>
        <dbReference type="ARBA" id="ARBA00022741"/>
    </source>
</evidence>
<dbReference type="InterPro" id="IPR001611">
    <property type="entry name" value="Leu-rich_rpt"/>
</dbReference>
<dbReference type="InterPro" id="IPR032675">
    <property type="entry name" value="LRR_dom_sf"/>
</dbReference>
<evidence type="ECO:0000256" key="5">
    <source>
        <dbReference type="ARBA" id="ARBA00022840"/>
    </source>
</evidence>
<proteinExistence type="predicted"/>
<dbReference type="PRINTS" id="PR00364">
    <property type="entry name" value="DISEASERSIST"/>
</dbReference>
<name>A0A0B2SHZ7_GLYSO</name>
<dbReference type="Pfam" id="PF00931">
    <property type="entry name" value="NB-ARC"/>
    <property type="match status" value="2"/>
</dbReference>
<feature type="domain" description="Disease resistance protein winged helix" evidence="8">
    <location>
        <begin position="319"/>
        <end position="386"/>
    </location>
</feature>
<dbReference type="SUPFAM" id="SSF52540">
    <property type="entry name" value="P-loop containing nucleoside triphosphate hydrolases"/>
    <property type="match status" value="2"/>
</dbReference>
<dbReference type="PROSITE" id="PS51450">
    <property type="entry name" value="LRR"/>
    <property type="match status" value="1"/>
</dbReference>
<dbReference type="GO" id="GO:0051707">
    <property type="term" value="P:response to other organism"/>
    <property type="evidence" value="ECO:0007669"/>
    <property type="project" value="UniProtKB-ARBA"/>
</dbReference>
<evidence type="ECO:0000256" key="1">
    <source>
        <dbReference type="ARBA" id="ARBA00022614"/>
    </source>
</evidence>
<dbReference type="InterPro" id="IPR003591">
    <property type="entry name" value="Leu-rich_rpt_typical-subtyp"/>
</dbReference>
<evidence type="ECO:0000259" key="8">
    <source>
        <dbReference type="Pfam" id="PF23559"/>
    </source>
</evidence>
<dbReference type="Pfam" id="PF25019">
    <property type="entry name" value="LRR_R13L1-DRL21"/>
    <property type="match status" value="3"/>
</dbReference>
<dbReference type="Gene3D" id="1.10.8.430">
    <property type="entry name" value="Helical domain of apoptotic protease-activating factors"/>
    <property type="match status" value="2"/>
</dbReference>
<dbReference type="Gene3D" id="3.40.50.300">
    <property type="entry name" value="P-loop containing nucleotide triphosphate hydrolases"/>
    <property type="match status" value="2"/>
</dbReference>
<dbReference type="SUPFAM" id="SSF52058">
    <property type="entry name" value="L domain-like"/>
    <property type="match status" value="4"/>
</dbReference>
<feature type="domain" description="Disease resistance protein winged helix" evidence="8">
    <location>
        <begin position="1392"/>
        <end position="1459"/>
    </location>
</feature>
<keyword evidence="5" id="KW-0067">ATP-binding</keyword>
<feature type="domain" description="R13L1/DRL21-like LRR repeat region" evidence="9">
    <location>
        <begin position="575"/>
        <end position="698"/>
    </location>
</feature>
<dbReference type="FunFam" id="1.10.10.10:FF:000322">
    <property type="entry name" value="Probable disease resistance protein At1g63360"/>
    <property type="match status" value="2"/>
</dbReference>
<feature type="domain" description="NB-ARC" evidence="6">
    <location>
        <begin position="95"/>
        <end position="234"/>
    </location>
</feature>
<dbReference type="GO" id="GO:0043531">
    <property type="term" value="F:ADP binding"/>
    <property type="evidence" value="ECO:0007669"/>
    <property type="project" value="InterPro"/>
</dbReference>
<protein>
    <submittedName>
        <fullName evidence="10">Putative disease resistance RPP13-like protein 1</fullName>
    </submittedName>
</protein>
<dbReference type="GO" id="GO:0006952">
    <property type="term" value="P:defense response"/>
    <property type="evidence" value="ECO:0007669"/>
    <property type="project" value="UniProtKB-KW"/>
</dbReference>
<feature type="domain" description="R13L1/DRL21-like LRR repeat region" evidence="9">
    <location>
        <begin position="1648"/>
        <end position="1772"/>
    </location>
</feature>
<dbReference type="PANTHER" id="PTHR36766:SF40">
    <property type="entry name" value="DISEASE RESISTANCE PROTEIN RGA3"/>
    <property type="match status" value="1"/>
</dbReference>
<evidence type="ECO:0000256" key="2">
    <source>
        <dbReference type="ARBA" id="ARBA00022737"/>
    </source>
</evidence>
<dbReference type="InterPro" id="IPR042197">
    <property type="entry name" value="Apaf_helical"/>
</dbReference>
<accession>A0A0B2SHZ7</accession>
<dbReference type="InterPro" id="IPR058922">
    <property type="entry name" value="WHD_DRP"/>
</dbReference>
<dbReference type="SUPFAM" id="SSF52047">
    <property type="entry name" value="RNI-like"/>
    <property type="match status" value="1"/>
</dbReference>
<dbReference type="PANTHER" id="PTHR36766">
    <property type="entry name" value="PLANT BROAD-SPECTRUM MILDEW RESISTANCE PROTEIN RPW8"/>
    <property type="match status" value="1"/>
</dbReference>
<feature type="domain" description="Disease resistance N-terminal" evidence="7">
    <location>
        <begin position="11"/>
        <end position="78"/>
    </location>
</feature>
<evidence type="ECO:0000259" key="6">
    <source>
        <dbReference type="Pfam" id="PF00931"/>
    </source>
</evidence>
<dbReference type="FunFam" id="3.40.50.300:FF:001091">
    <property type="entry name" value="Probable disease resistance protein At1g61300"/>
    <property type="match status" value="1"/>
</dbReference>
<dbReference type="EMBL" id="KN641387">
    <property type="protein sequence ID" value="KHN46316.1"/>
    <property type="molecule type" value="Genomic_DNA"/>
</dbReference>
<dbReference type="Pfam" id="PF18052">
    <property type="entry name" value="Rx_N"/>
    <property type="match status" value="2"/>
</dbReference>
<dbReference type="Gene3D" id="1.10.10.10">
    <property type="entry name" value="Winged helix-like DNA-binding domain superfamily/Winged helix DNA-binding domain"/>
    <property type="match status" value="2"/>
</dbReference>
<keyword evidence="2" id="KW-0677">Repeat</keyword>
<dbReference type="GO" id="GO:0005524">
    <property type="term" value="F:ATP binding"/>
    <property type="evidence" value="ECO:0007669"/>
    <property type="project" value="UniProtKB-KW"/>
</dbReference>
<evidence type="ECO:0000313" key="10">
    <source>
        <dbReference type="EMBL" id="KHN46316.1"/>
    </source>
</evidence>
<dbReference type="InterPro" id="IPR027417">
    <property type="entry name" value="P-loop_NTPase"/>
</dbReference>
<sequence>MAAEFVGGALLSSFLQVVFDRLVSRQVLEYFRGRKLDEKLLNKLKVKLRSIDALADDAEQKQFRDPRVREWLVAVKDADIPINRMNATKKVFFMLAQHVYNNPRMEEEVKFDIKVWVCVSDDFDVLMLSKTILNKITKSKDDSGDDLEMVHGRLKEKLSGNKYLLVLDDVWNEDRDQWKALQTPLKYGAKGSKILVTTRSNKVASIMQSNKVHELKQLQEDHSWQVFAQHAFQDDYPKLNEQLKEIGIKIVEKCQGLPLALETVGCLLHTKPSVSQWVGVLECKIWELPIEDSKIIPALLLSYYHLPSHLKRCFAYCALFPKHHEFYKESLIQLWVAENFVQCSQQSNSQEEIGEQYFNDLLSRSFFQRSSREKCFVMHDLLNDLAKYVCGDICFRLEVDKPDSISKVRHFSFVPQYNQYFDVHGSLYHAKMLRTFMPMPAPASRIFTWGCTELVDELFSKFKFLRILSLFHCDLKEMPDSVGNLKHLRSLDLSNTLIKKLPDSTCFLCNLQVLKLNCCYRLEELPSNLHKLTNLRCLEFMHTKVRKMPMHFGKLKNLQVLSSFYVGKGTDNCSIQQLGELNLHGRLLIWELQNILNPLDALAADLKNKTHLLDLELEWNEDRNLDDSIKERQVLENLQPPRHLEKLSIRYYGGTQFPSWLSDNSLCNVLSLTLTNCKYFLCLPPLGLWPFLKELSVGGLDGIVSINADFYGSSSCSFTSLESLKFDNMKEWEEWECKGVTGAFPRLQRLSIVDCPKLKGHLPEQLCHLNYLKISGCEQLVPSALSAPDIHQLSLGDCGKLQIDHPTTLKELTIEGHNVEATLLEEIGRNYSCSNNNIPMHSCYDFLVNLTIIGGCDSLTTIHLDMFTILRELCIWKCPNLQRILHGQAHNHLKTLGIGLCPQLESLPEGMHVLLPSLYQLHIDDCPKVEMFPEGGLPSNLERIGLYCGSYKLMSLLKSALGGNHSLLILDIGGVVVECLPDEGVLPHSLVILLIRYCPDLKRLDYKELKQFRDARVRDWLFKAKDVVFEAEDLLEDIDYELSKCQVEAESQPILNKVSNFFKPSSLSSFDKEIESRMEQILDDLDDLESQSGYLGLTRTSGVGVGSGSGSKVSQKLSSTSLVVESVIYGRDYDKDMILNWLTSDTDNHNKISILSIVGMGGMGKTTLAQHVYNNPRIEEEAKFDLKVWVCVSDDFDVLMLSKTILNKITKSKDDSGDDLEMVHGRLKEKLSGNKYLLVLDDVWNEDRDQWKALQTPLKYGAKGSKILVTTRSNKVASIMQSNKVHELKQLQEDHSWQVFAQHAFQDDYPKLNEQLKEIGIKIVEKCQGLPLALETVGCLLHTKPSVSQWVGVLECRIWELTIKDSKIIPALLLSYYHLPSYLKRCFAYCALFPKHHEFYKESLIQLWVAENFVQFSQESTPQEEIGEQYFDDLLSMSFFQRSSGENCFVMHDLLNDLAKYVYGDICFRLEVDKPESISKVRHFSFVPEYDQYFDLHGSLYHAKMLRTFMPMPAPASRIFTWGGRELVDELFSKFKFLRILSLYHCDLKEMPDSVGNLKHLRSLDLCYTDIKKLPDSTCFLCNLQVLKLNCCYRLEELPSNLHKLTNLRCLEFIYTKVRKMPMHIGKLKSLQVLSSFYVGKGSDNCSIQQLGELNLHGRLLIWELQNILNPLDALAADLKNKTHLLDLELEGNEDRNLDDSIKERQVLENLQPSRHLEKLSIRNYSGTQFASWLSDNSSCNVVSLSLKNCKYCLCLPPLGLLPFLKELSIDGLDGIVSINADFFGSSSCSFTSLESLKFSNMKEWEEWECKGVTGAFPRLQRSLYHAKRLRTFMPVPSPARYIYTWDGRKLVDELFSKFKFLRILSLSFCYLKEMPDSVGNLKHLRSLDLSQTGIKKLPDSTCFLCNLQVLKLNYCHLLEELPSNLHKLTNLRCLEFMHTKVRKMPMHIGKLKNLQVLSSFYVGKGSDNCSIQQLGELNLHGRLPIWELQNIVNPLDALAADLKNKTHLLDLELEWDADRNLDDSIKERQVLENLQPSRHLKKLSIRNYGGAQFPSWLSDNSLCNVVSLTLTNCKYFLCLPPLGLLPRLKELSIEGFDGIVSINADFFGSRSSSFASLKTLEFRRMKEWEEWECKGVTGAFPCLQRLSMECCPKLKGQLPEQLCHLNDLRISGCEQLVVPSALSAPDIHKLYLADCGKLQIDHGTTLKEVTIRGHNVEAALLEQIGRNYSCSNNNIPIHSCYDFLLWLDISGGCDSLTTFPLDMFPILRKLDISKCPNLQRISQGQAHNHLQTLDIDECPQLESLPEGMHALLPSLDLLNIIDCPKVEMFPEGGLPSNLKYMSLYGSYKLMSSLKSALGGNHSLENLVIGGVDVECLPDEGVLPHSLVNLWIRECGDPKRLDYKGLCHLSSLKNLHLQDCPRLQCLPEEGLPKSISFLRIHNCPLLKQRCREPEGEDWPKIAHIKRVDIR</sequence>
<feature type="domain" description="Disease resistance N-terminal" evidence="7">
    <location>
        <begin position="1006"/>
        <end position="1052"/>
    </location>
</feature>
<dbReference type="InterPro" id="IPR002182">
    <property type="entry name" value="NB-ARC"/>
</dbReference>
<keyword evidence="4" id="KW-0611">Plant defense</keyword>
<reference evidence="10" key="1">
    <citation type="submission" date="2014-07" db="EMBL/GenBank/DDBJ databases">
        <title>Identification of a novel salt tolerance gene in wild soybean by whole-genome sequencing.</title>
        <authorList>
            <person name="Lam H.-M."/>
            <person name="Qi X."/>
            <person name="Li M.-W."/>
            <person name="Liu X."/>
            <person name="Xie M."/>
            <person name="Ni M."/>
            <person name="Xu X."/>
        </authorList>
    </citation>
    <scope>NUCLEOTIDE SEQUENCE [LARGE SCALE GENOMIC DNA]</scope>
    <source>
        <tissue evidence="10">Root</tissue>
    </source>
</reference>
<organism evidence="10">
    <name type="scientific">Glycine soja</name>
    <name type="common">Wild soybean</name>
    <dbReference type="NCBI Taxonomy" id="3848"/>
    <lineage>
        <taxon>Eukaryota</taxon>
        <taxon>Viridiplantae</taxon>
        <taxon>Streptophyta</taxon>
        <taxon>Embryophyta</taxon>
        <taxon>Tracheophyta</taxon>
        <taxon>Spermatophyta</taxon>
        <taxon>Magnoliopsida</taxon>
        <taxon>eudicotyledons</taxon>
        <taxon>Gunneridae</taxon>
        <taxon>Pentapetalae</taxon>
        <taxon>rosids</taxon>
        <taxon>fabids</taxon>
        <taxon>Fabales</taxon>
        <taxon>Fabaceae</taxon>
        <taxon>Papilionoideae</taxon>
        <taxon>50 kb inversion clade</taxon>
        <taxon>NPAAA clade</taxon>
        <taxon>indigoferoid/millettioid clade</taxon>
        <taxon>Phaseoleae</taxon>
        <taxon>Glycine</taxon>
        <taxon>Glycine subgen. Soja</taxon>
    </lineage>
</organism>
<dbReference type="InterPro" id="IPR056789">
    <property type="entry name" value="LRR_R13L1-DRL21"/>
</dbReference>
<dbReference type="Pfam" id="PF23559">
    <property type="entry name" value="WHD_DRP"/>
    <property type="match status" value="2"/>
</dbReference>
<keyword evidence="3" id="KW-0547">Nucleotide-binding</keyword>